<organism evidence="1 2">
    <name type="scientific">Vibrio cidicii</name>
    <dbReference type="NCBI Taxonomy" id="1763883"/>
    <lineage>
        <taxon>Bacteria</taxon>
        <taxon>Pseudomonadati</taxon>
        <taxon>Pseudomonadota</taxon>
        <taxon>Gammaproteobacteria</taxon>
        <taxon>Vibrionales</taxon>
        <taxon>Vibrionaceae</taxon>
        <taxon>Vibrio</taxon>
    </lineage>
</organism>
<accession>A0A151KYM3</accession>
<dbReference type="GO" id="GO:0003677">
    <property type="term" value="F:DNA binding"/>
    <property type="evidence" value="ECO:0007669"/>
    <property type="project" value="InterPro"/>
</dbReference>
<dbReference type="InterPro" id="IPR010982">
    <property type="entry name" value="Lambda_DNA-bd_dom_sf"/>
</dbReference>
<dbReference type="Gene3D" id="1.10.260.40">
    <property type="entry name" value="lambda repressor-like DNA-binding domains"/>
    <property type="match status" value="1"/>
</dbReference>
<reference evidence="2" key="1">
    <citation type="submission" date="2015-12" db="EMBL/GenBank/DDBJ databases">
        <authorList>
            <person name="Shamseldin A."/>
            <person name="Moawad H."/>
            <person name="Abd El-Rahim W.M."/>
            <person name="Sadowsky M.J."/>
        </authorList>
    </citation>
    <scope>NUCLEOTIDE SEQUENCE [LARGE SCALE GENOMIC DNA]</scope>
    <source>
        <strain evidence="2">2538-88</strain>
    </source>
</reference>
<comment type="caution">
    <text evidence="1">The sequence shown here is derived from an EMBL/GenBank/DDBJ whole genome shotgun (WGS) entry which is preliminary data.</text>
</comment>
<sequence>MTYEQVLSYFHTQKKVAAILGLKQPAVAQWKGRKDGLIPELQARKLAEQYPDLEFDAQAYKKH</sequence>
<dbReference type="SUPFAM" id="SSF47413">
    <property type="entry name" value="lambda repressor-like DNA-binding domains"/>
    <property type="match status" value="1"/>
</dbReference>
<evidence type="ECO:0000313" key="2">
    <source>
        <dbReference type="Proteomes" id="UP000075346"/>
    </source>
</evidence>
<dbReference type="RefSeq" id="WP_061896925.1">
    <property type="nucleotide sequence ID" value="NZ_LOBR01000032.1"/>
</dbReference>
<dbReference type="Proteomes" id="UP000075346">
    <property type="component" value="Unassembled WGS sequence"/>
</dbReference>
<protein>
    <recommendedName>
        <fullName evidence="3">Cro/Cl family transcriptional regulator</fullName>
    </recommendedName>
</protein>
<proteinExistence type="predicted"/>
<dbReference type="EMBL" id="LOBR01000032">
    <property type="protein sequence ID" value="KYN88882.1"/>
    <property type="molecule type" value="Genomic_DNA"/>
</dbReference>
<dbReference type="AlphaFoldDB" id="A0A151KYM3"/>
<name>A0A151KYM3_9VIBR</name>
<evidence type="ECO:0008006" key="3">
    <source>
        <dbReference type="Google" id="ProtNLM"/>
    </source>
</evidence>
<evidence type="ECO:0000313" key="1">
    <source>
        <dbReference type="EMBL" id="KYN88882.1"/>
    </source>
</evidence>
<gene>
    <name evidence="1" type="ORF">ATY37_14845</name>
</gene>